<name>A0A7Y0M2D6_CELFI</name>
<dbReference type="AlphaFoldDB" id="A0A7Y0M2D6"/>
<keyword evidence="2" id="KW-1185">Reference proteome</keyword>
<dbReference type="EMBL" id="JABCJJ010000026">
    <property type="protein sequence ID" value="NMR21202.1"/>
    <property type="molecule type" value="Genomic_DNA"/>
</dbReference>
<proteinExistence type="predicted"/>
<sequence length="297" mass="32455">MRAGVVVLSAERWLPLSVAHAARADSMTAGHRERRSADVAHPIDDFLYDYYGVKPGLLRRWHPGGGVVLAGSRDDLATHAAWRWYRTAADGVGLDVTAFLADRGDTVRYVAALLAATASRSAQTGCLGLHEWAMVYRQDDARRRHSLPLRPGRAGTDAVVEAHRLRCSHFDAFRFFTLDAVGRNRVPLTRESQVAHEQPGCLHANMDLTKWALKLGPAVPGDLLLDCVELAREIRTLDMQASPYDVSSLGEPAVAIETSAGKAEYVARQRGFAERAAGLRTRLLTVCAALTSSEVHP</sequence>
<protein>
    <submittedName>
        <fullName evidence="1">3-methyladenine DNA glycosylase</fullName>
    </submittedName>
</protein>
<gene>
    <name evidence="1" type="ORF">HIR71_13425</name>
</gene>
<evidence type="ECO:0000313" key="2">
    <source>
        <dbReference type="Proteomes" id="UP000562124"/>
    </source>
</evidence>
<accession>A0A7Y0M2D6</accession>
<organism evidence="1 2">
    <name type="scientific">Cellulomonas fimi</name>
    <dbReference type="NCBI Taxonomy" id="1708"/>
    <lineage>
        <taxon>Bacteria</taxon>
        <taxon>Bacillati</taxon>
        <taxon>Actinomycetota</taxon>
        <taxon>Actinomycetes</taxon>
        <taxon>Micrococcales</taxon>
        <taxon>Cellulomonadaceae</taxon>
        <taxon>Cellulomonas</taxon>
    </lineage>
</organism>
<dbReference type="Proteomes" id="UP000562124">
    <property type="component" value="Unassembled WGS sequence"/>
</dbReference>
<evidence type="ECO:0000313" key="1">
    <source>
        <dbReference type="EMBL" id="NMR21202.1"/>
    </source>
</evidence>
<reference evidence="1 2" key="1">
    <citation type="submission" date="2020-04" db="EMBL/GenBank/DDBJ databases">
        <title>Sequencing and Assembly of C. fimi.</title>
        <authorList>
            <person name="Ramsey A.R."/>
        </authorList>
    </citation>
    <scope>NUCLEOTIDE SEQUENCE [LARGE SCALE GENOMIC DNA]</scope>
    <source>
        <strain evidence="1 2">SB</strain>
    </source>
</reference>
<comment type="caution">
    <text evidence="1">The sequence shown here is derived from an EMBL/GenBank/DDBJ whole genome shotgun (WGS) entry which is preliminary data.</text>
</comment>